<feature type="region of interest" description="Disordered" evidence="9">
    <location>
        <begin position="836"/>
        <end position="924"/>
    </location>
</feature>
<keyword evidence="12" id="KW-1185">Reference proteome</keyword>
<dbReference type="GO" id="GO:0022857">
    <property type="term" value="F:transmembrane transporter activity"/>
    <property type="evidence" value="ECO:0007669"/>
    <property type="project" value="InterPro"/>
</dbReference>
<feature type="region of interest" description="Disordered" evidence="9">
    <location>
        <begin position="588"/>
        <end position="630"/>
    </location>
</feature>
<evidence type="ECO:0000256" key="10">
    <source>
        <dbReference type="SAM" id="Phobius"/>
    </source>
</evidence>
<evidence type="ECO:0000256" key="6">
    <source>
        <dbReference type="ARBA" id="ARBA00022989"/>
    </source>
</evidence>
<feature type="transmembrane region" description="Helical" evidence="10">
    <location>
        <begin position="203"/>
        <end position="222"/>
    </location>
</feature>
<dbReference type="PANTHER" id="PTHR45649">
    <property type="entry name" value="AMINO-ACID PERMEASE BAT1"/>
    <property type="match status" value="1"/>
</dbReference>
<reference evidence="11" key="1">
    <citation type="submission" date="2018-12" db="EMBL/GenBank/DDBJ databases">
        <authorList>
            <person name="Syme R.A."/>
            <person name="Farfan-Caceres L."/>
            <person name="Lichtenzveig J."/>
        </authorList>
    </citation>
    <scope>NUCLEOTIDE SEQUENCE</scope>
    <source>
        <strain evidence="11">Al4</strain>
    </source>
</reference>
<feature type="transmembrane region" description="Helical" evidence="10">
    <location>
        <begin position="481"/>
        <end position="502"/>
    </location>
</feature>
<feature type="transmembrane region" description="Helical" evidence="10">
    <location>
        <begin position="47"/>
        <end position="66"/>
    </location>
</feature>
<dbReference type="Pfam" id="PF13520">
    <property type="entry name" value="AA_permease_2"/>
    <property type="match status" value="1"/>
</dbReference>
<evidence type="ECO:0000256" key="8">
    <source>
        <dbReference type="PROSITE-ProRule" id="PRU00221"/>
    </source>
</evidence>
<feature type="repeat" description="WD" evidence="8">
    <location>
        <begin position="1413"/>
        <end position="1447"/>
    </location>
</feature>
<dbReference type="GO" id="GO:0016020">
    <property type="term" value="C:membrane"/>
    <property type="evidence" value="ECO:0007669"/>
    <property type="project" value="UniProtKB-SubCell"/>
</dbReference>
<keyword evidence="5" id="KW-0677">Repeat</keyword>
<keyword evidence="2" id="KW-0813">Transport</keyword>
<feature type="transmembrane region" description="Helical" evidence="10">
    <location>
        <begin position="384"/>
        <end position="404"/>
    </location>
</feature>
<organism evidence="11 12">
    <name type="scientific">Ascochyta lentis</name>
    <dbReference type="NCBI Taxonomy" id="205686"/>
    <lineage>
        <taxon>Eukaryota</taxon>
        <taxon>Fungi</taxon>
        <taxon>Dikarya</taxon>
        <taxon>Ascomycota</taxon>
        <taxon>Pezizomycotina</taxon>
        <taxon>Dothideomycetes</taxon>
        <taxon>Pleosporomycetidae</taxon>
        <taxon>Pleosporales</taxon>
        <taxon>Pleosporineae</taxon>
        <taxon>Didymellaceae</taxon>
        <taxon>Ascochyta</taxon>
    </lineage>
</organism>
<reference evidence="11" key="2">
    <citation type="submission" date="2020-09" db="EMBL/GenBank/DDBJ databases">
        <title>Reference genome assembly for Australian Ascochyta lentis isolate Al4.</title>
        <authorList>
            <person name="Lee R.C."/>
            <person name="Farfan-Caceres L.M."/>
            <person name="Debler J.W."/>
            <person name="Williams A.H."/>
            <person name="Henares B.M."/>
        </authorList>
    </citation>
    <scope>NUCLEOTIDE SEQUENCE</scope>
    <source>
        <strain evidence="11">Al4</strain>
    </source>
</reference>
<evidence type="ECO:0000313" key="12">
    <source>
        <dbReference type="Proteomes" id="UP000651452"/>
    </source>
</evidence>
<dbReference type="Gene3D" id="1.20.1740.10">
    <property type="entry name" value="Amino acid/polyamine transporter I"/>
    <property type="match status" value="1"/>
</dbReference>
<evidence type="ECO:0000256" key="5">
    <source>
        <dbReference type="ARBA" id="ARBA00022737"/>
    </source>
</evidence>
<accession>A0A8H7JE51</accession>
<feature type="region of interest" description="Disordered" evidence="9">
    <location>
        <begin position="1074"/>
        <end position="1107"/>
    </location>
</feature>
<keyword evidence="7 10" id="KW-0472">Membrane</keyword>
<evidence type="ECO:0000256" key="7">
    <source>
        <dbReference type="ARBA" id="ARBA00023136"/>
    </source>
</evidence>
<dbReference type="Pfam" id="PF00400">
    <property type="entry name" value="WD40"/>
    <property type="match status" value="3"/>
</dbReference>
<dbReference type="PROSITE" id="PS50294">
    <property type="entry name" value="WD_REPEATS_REGION"/>
    <property type="match status" value="1"/>
</dbReference>
<feature type="repeat" description="WD" evidence="8">
    <location>
        <begin position="1690"/>
        <end position="1724"/>
    </location>
</feature>
<feature type="region of interest" description="Disordered" evidence="9">
    <location>
        <begin position="779"/>
        <end position="798"/>
    </location>
</feature>
<protein>
    <submittedName>
        <fullName evidence="11">Uncharacterized protein</fullName>
    </submittedName>
</protein>
<feature type="transmembrane region" description="Helical" evidence="10">
    <location>
        <begin position="242"/>
        <end position="262"/>
    </location>
</feature>
<evidence type="ECO:0000256" key="9">
    <source>
        <dbReference type="SAM" id="MobiDB-lite"/>
    </source>
</evidence>
<dbReference type="PROSITE" id="PS50082">
    <property type="entry name" value="WD_REPEATS_2"/>
    <property type="match status" value="2"/>
</dbReference>
<feature type="transmembrane region" description="Helical" evidence="10">
    <location>
        <begin position="452"/>
        <end position="475"/>
    </location>
</feature>
<dbReference type="InterPro" id="IPR036322">
    <property type="entry name" value="WD40_repeat_dom_sf"/>
</dbReference>
<evidence type="ECO:0000256" key="4">
    <source>
        <dbReference type="ARBA" id="ARBA00022692"/>
    </source>
</evidence>
<dbReference type="SUPFAM" id="SSF50978">
    <property type="entry name" value="WD40 repeat-like"/>
    <property type="match status" value="1"/>
</dbReference>
<feature type="compositionally biased region" description="Acidic residues" evidence="9">
    <location>
        <begin position="1077"/>
        <end position="1086"/>
    </location>
</feature>
<dbReference type="SMART" id="SM00320">
    <property type="entry name" value="WD40"/>
    <property type="match status" value="5"/>
</dbReference>
<dbReference type="InterPro" id="IPR001680">
    <property type="entry name" value="WD40_rpt"/>
</dbReference>
<feature type="compositionally biased region" description="Polar residues" evidence="9">
    <location>
        <begin position="685"/>
        <end position="702"/>
    </location>
</feature>
<feature type="region of interest" description="Disordered" evidence="9">
    <location>
        <begin position="1"/>
        <end position="25"/>
    </location>
</feature>
<gene>
    <name evidence="11" type="ORF">EKO04_000031</name>
</gene>
<dbReference type="InterPro" id="IPR019775">
    <property type="entry name" value="WD40_repeat_CS"/>
</dbReference>
<proteinExistence type="predicted"/>
<evidence type="ECO:0000256" key="2">
    <source>
        <dbReference type="ARBA" id="ARBA00022448"/>
    </source>
</evidence>
<dbReference type="PROSITE" id="PS00678">
    <property type="entry name" value="WD_REPEATS_1"/>
    <property type="match status" value="2"/>
</dbReference>
<feature type="transmembrane region" description="Helical" evidence="10">
    <location>
        <begin position="283"/>
        <end position="305"/>
    </location>
</feature>
<feature type="transmembrane region" description="Helical" evidence="10">
    <location>
        <begin position="172"/>
        <end position="191"/>
    </location>
</feature>
<feature type="compositionally biased region" description="Polar residues" evidence="9">
    <location>
        <begin position="845"/>
        <end position="865"/>
    </location>
</feature>
<dbReference type="OrthoDB" id="10248252at2759"/>
<name>A0A8H7JE51_9PLEO</name>
<feature type="region of interest" description="Disordered" evidence="9">
    <location>
        <begin position="1019"/>
        <end position="1061"/>
    </location>
</feature>
<feature type="transmembrane region" description="Helical" evidence="10">
    <location>
        <begin position="337"/>
        <end position="363"/>
    </location>
</feature>
<feature type="compositionally biased region" description="Polar residues" evidence="9">
    <location>
        <begin position="1"/>
        <end position="14"/>
    </location>
</feature>
<dbReference type="Gene3D" id="2.130.10.10">
    <property type="entry name" value="YVTN repeat-like/Quinoprotein amine dehydrogenase"/>
    <property type="match status" value="1"/>
</dbReference>
<evidence type="ECO:0000256" key="3">
    <source>
        <dbReference type="ARBA" id="ARBA00022574"/>
    </source>
</evidence>
<dbReference type="PANTHER" id="PTHR45649:SF3">
    <property type="entry name" value="POLYAMINE TRANSPORTER TPO5"/>
    <property type="match status" value="1"/>
</dbReference>
<dbReference type="InterPro" id="IPR015943">
    <property type="entry name" value="WD40/YVTN_repeat-like_dom_sf"/>
</dbReference>
<feature type="compositionally biased region" description="Low complexity" evidence="9">
    <location>
        <begin position="613"/>
        <end position="630"/>
    </location>
</feature>
<comment type="subcellular location">
    <subcellularLocation>
        <location evidence="1">Membrane</location>
        <topology evidence="1">Multi-pass membrane protein</topology>
    </subcellularLocation>
</comment>
<keyword evidence="3 8" id="KW-0853">WD repeat</keyword>
<keyword evidence="4 10" id="KW-0812">Transmembrane</keyword>
<feature type="compositionally biased region" description="Acidic residues" evidence="9">
    <location>
        <begin position="588"/>
        <end position="599"/>
    </location>
</feature>
<sequence length="2029" mass="220171">MESNKRSMSITQTGAGRKASVASGSKDPSADAALAKMGYASELPRNLSMLSVLGLSFAIMAVPFGLSTTMYITLTDGQSVTILWGWVLVSLISLCIAASLAEICAVYPTAGGVYYWSAMLSTREWAPITSWVTGWLTLVGNWTVTLSINFSGGQLILSAITLWNEDFVPNQWQTVLMFWAVMLICMCVNIFGAKYLDLINKVCIYWTGSSVIIIMITLLTMADVKRDADFVFTHYDASASGWPSGWAFFVGLLQGAYVLTGYGMVAAMCEEVQFPEREVPKAIVLSVAAAGVTGVIYLIPILFVLPDVQLLLEVANGQPIGLLFKTVTGSAAGGFGLLFLILGILFFAGIGALTAASRCTYAFARDGAIPGSRIWKQVSNKYDIPLMALVLSTAVDCLLGLIYFGSSAAFNSFTGVATICLSASYGMPILISVIRGRQAVKNSSYSLGRFGYAINVAMIVWICLAVVLFCMPVSLPVEPATMNYASVVFAGFALISLLWYVIRGRKDFTGPPVPQDVAPGEEVAVAGLAVTDSQYERNGDVEAKGEKLQAAPHAGDAGRSNHFTRYATNSISITVTRREPQVVDLTLDSDVESDGDDAVNEAAGSKAAHVPLTPSSRASHASASATRPSTTSVHLLNGASTVTGSANMGRDASIFQSYVSAWPTAANGARGYRDTEDSAKRRKLTTPSRQGVGQIGTQSQPLGSGHGKQFSTQTVAAPTLAQSVPGPSRNLHQGVKLNNMNGAPSVHFMNSALKPTGLPVPLLDDVLSQAPRPLVISRLPEDDDMTGLPSPGLTTPESDVVMIDSDPIQGDEVEIVQPSVLEVDRATGPGVVMHASDDGLHSRTGLPNGNTLTTSVRTQSVQRSFSPAPAPHNNRDSVSSGLPMRHSTPRKMHQIPESPQVPASVLPTPPATTKPPGASKANHSSEEADHLLIFLKEVKKLKWTDITAEFKKDIPGRSYVQLQARYSQTLNKRNRSQDPPTLNLPPRFAAEATIDWQTVHANTVGPKVRTGVADLSLDGISKQDKHQTGRPRAVQQVRDIDDSSGTDSAPQRQRSRRAAPVDYTWARLGTRSAGNGWEEEVSEEDSTSGLNAGLNEPARSESPADGTLVVSHTKAEIHAKPLEMHFHVEDTLLGLAARRGLRGAQQERMPYLSSSKRSAMRDGSREWTWNQQTSSDWQGAVLHVDFSPTELHIVEDVVGKIVKSARQTRHSTYRRHLRAVLRKLAEPQLQQLAHEIARHLRSRDTQSIKSFLHDAASGRLSEAPRIHRFAAAVPNTELSSVQKSSVPAVVRQRELGLQSRRGWKTASGPLTYQTKNKMVDTIGPRYTWTGASSDVHTVAWSPNGEQFAAGAVAVTDANSMQYNQPNNLLFGDTTNGIIYELGEHRIDRPKTEEGANSTHAMYVSQDPKLYTTVSSVAFSVSGKWLYSAGYDKSVRVWDTSSLNMAVDLEHRAEVDLLAVSQQYEDVLATASKRTTDGSIKLICLNEATLNSEDWKTSCQSFASAKAMNRPDLKMTANALQFDPIYGTLLLAGFGANFREDGGMDTNGDICLWDVEYGTNLCVHGSSRNVFDVTFNPNPRKHCLFAAGCVASGNVNRGTRSVVRFFTTKSAPKNPDRKYTSPVELECKAYDMNDIVWCPYDENLFAAGCTDGRSYVWDLRVPDKLLYTLSHGSSLAPLQDGVPHERTDTGVRFLSWGQNATRLYSGSSDGVVKVWDVTRSQEAAFVKDITTTTSGIMSGAFNTDYSKLVIGEVNGSAHVLEVGRDDFALKDADKLQYHSYYSEELATDMHLDSDVAAAEAREWLKSGQLQLAPMGGMPKRQVVQGPNYDGPFDLNEDAYTSSLRRQALMFQRKLAADNGPQCKLPACLDSTNITTYEEVGDSGRSTERIPNELRRQWLDENVRTISGRSQCTVCSRPALPSLDADSTTFCERCSFNCFRCGGSASITGTATTLECYDCAGVWSIGALGYECDQEPSFKGTPLNVPSLKQSGRASYLERLEDEDTTFGDEMNALTDYYLGLAIDRPESPPL</sequence>
<keyword evidence="6 10" id="KW-1133">Transmembrane helix</keyword>
<dbReference type="EMBL" id="RZGK01000002">
    <property type="protein sequence ID" value="KAF9700886.1"/>
    <property type="molecule type" value="Genomic_DNA"/>
</dbReference>
<feature type="region of interest" description="Disordered" evidence="9">
    <location>
        <begin position="668"/>
        <end position="710"/>
    </location>
</feature>
<feature type="transmembrane region" description="Helical" evidence="10">
    <location>
        <begin position="128"/>
        <end position="152"/>
    </location>
</feature>
<evidence type="ECO:0000313" key="11">
    <source>
        <dbReference type="EMBL" id="KAF9700886.1"/>
    </source>
</evidence>
<dbReference type="Proteomes" id="UP000651452">
    <property type="component" value="Unassembled WGS sequence"/>
</dbReference>
<feature type="transmembrane region" description="Helical" evidence="10">
    <location>
        <begin position="86"/>
        <end position="116"/>
    </location>
</feature>
<dbReference type="InterPro" id="IPR002293">
    <property type="entry name" value="AA/rel_permease1"/>
</dbReference>
<comment type="caution">
    <text evidence="11">The sequence shown here is derived from an EMBL/GenBank/DDBJ whole genome shotgun (WGS) entry which is preliminary data.</text>
</comment>
<evidence type="ECO:0000256" key="1">
    <source>
        <dbReference type="ARBA" id="ARBA00004141"/>
    </source>
</evidence>